<feature type="transmembrane region" description="Helical" evidence="7">
    <location>
        <begin position="298"/>
        <end position="318"/>
    </location>
</feature>
<sequence length="416" mass="43280">MAGAYAVSSFGSQLNMVALNLFAYQWTGSPIGLGAVMVLRLAAGSLSGPLAPRLIARFSYKNVLLWTNAAQAAAMTLLASTPSTALWPVLVAVAVIGGSANTIFLVALRSVVPDLVGQERRTWANSLLVTGRSLAMVAGFASASIVVSFAGYKTAFLLDALTFALCLLAVASLRFPDRDSKPVRPQARPTASANSGRLLSGILLSMIALRGVDAFGSASHNVALPVYSTSLDGSHPAVFVSAFLTSWAIGNIAIQQVIRRLDRRGAGIAGLNAFATGTVLMSSAFILGFAGLPALPTMAIAFVAGCADGFTEVSYTSHLQALPSQVRDRAFGFSASLEYLGFGIGMALSAVLLEAFTPFSVVAMSHGVAILFVVLQVTVIAVRSRKVRLASDSGDADGNVAPAHRNHRDRSTFPGS</sequence>
<keyword evidence="2" id="KW-1003">Cell membrane</keyword>
<gene>
    <name evidence="9" type="ORF">GCM10022223_32810</name>
</gene>
<evidence type="ECO:0000256" key="3">
    <source>
        <dbReference type="ARBA" id="ARBA00022692"/>
    </source>
</evidence>
<dbReference type="InterPro" id="IPR011701">
    <property type="entry name" value="MFS"/>
</dbReference>
<feature type="domain" description="Major facilitator superfamily (MFS) profile" evidence="8">
    <location>
        <begin position="1"/>
        <end position="381"/>
    </location>
</feature>
<dbReference type="Proteomes" id="UP001501074">
    <property type="component" value="Unassembled WGS sequence"/>
</dbReference>
<protein>
    <recommendedName>
        <fullName evidence="8">Major facilitator superfamily (MFS) profile domain-containing protein</fullName>
    </recommendedName>
</protein>
<dbReference type="InterPro" id="IPR020846">
    <property type="entry name" value="MFS_dom"/>
</dbReference>
<feature type="transmembrane region" description="Helical" evidence="7">
    <location>
        <begin position="86"/>
        <end position="108"/>
    </location>
</feature>
<dbReference type="CDD" id="cd06173">
    <property type="entry name" value="MFS_MefA_like"/>
    <property type="match status" value="1"/>
</dbReference>
<comment type="subcellular location">
    <subcellularLocation>
        <location evidence="1">Cell membrane</location>
        <topology evidence="1">Multi-pass membrane protein</topology>
    </subcellularLocation>
</comment>
<dbReference type="PANTHER" id="PTHR23513">
    <property type="entry name" value="INTEGRAL MEMBRANE EFFLUX PROTEIN-RELATED"/>
    <property type="match status" value="1"/>
</dbReference>
<evidence type="ECO:0000256" key="1">
    <source>
        <dbReference type="ARBA" id="ARBA00004651"/>
    </source>
</evidence>
<feature type="transmembrane region" description="Helical" evidence="7">
    <location>
        <begin position="23"/>
        <end position="42"/>
    </location>
</feature>
<organism evidence="9 10">
    <name type="scientific">Kineosporia mesophila</name>
    <dbReference type="NCBI Taxonomy" id="566012"/>
    <lineage>
        <taxon>Bacteria</taxon>
        <taxon>Bacillati</taxon>
        <taxon>Actinomycetota</taxon>
        <taxon>Actinomycetes</taxon>
        <taxon>Kineosporiales</taxon>
        <taxon>Kineosporiaceae</taxon>
        <taxon>Kineosporia</taxon>
    </lineage>
</organism>
<dbReference type="PROSITE" id="PS50850">
    <property type="entry name" value="MFS"/>
    <property type="match status" value="1"/>
</dbReference>
<dbReference type="PANTHER" id="PTHR23513:SF11">
    <property type="entry name" value="STAPHYLOFERRIN A TRANSPORTER"/>
    <property type="match status" value="1"/>
</dbReference>
<keyword evidence="4 7" id="KW-1133">Transmembrane helix</keyword>
<proteinExistence type="predicted"/>
<reference evidence="10" key="1">
    <citation type="journal article" date="2019" name="Int. J. Syst. Evol. Microbiol.">
        <title>The Global Catalogue of Microorganisms (GCM) 10K type strain sequencing project: providing services to taxonomists for standard genome sequencing and annotation.</title>
        <authorList>
            <consortium name="The Broad Institute Genomics Platform"/>
            <consortium name="The Broad Institute Genome Sequencing Center for Infectious Disease"/>
            <person name="Wu L."/>
            <person name="Ma J."/>
        </authorList>
    </citation>
    <scope>NUCLEOTIDE SEQUENCE [LARGE SCALE GENOMIC DNA]</scope>
    <source>
        <strain evidence="10">JCM 16902</strain>
    </source>
</reference>
<dbReference type="Pfam" id="PF07690">
    <property type="entry name" value="MFS_1"/>
    <property type="match status" value="1"/>
</dbReference>
<dbReference type="EMBL" id="BAAAZO010000005">
    <property type="protein sequence ID" value="GAA3614023.1"/>
    <property type="molecule type" value="Genomic_DNA"/>
</dbReference>
<evidence type="ECO:0000256" key="5">
    <source>
        <dbReference type="ARBA" id="ARBA00023136"/>
    </source>
</evidence>
<evidence type="ECO:0000256" key="2">
    <source>
        <dbReference type="ARBA" id="ARBA00022475"/>
    </source>
</evidence>
<comment type="caution">
    <text evidence="9">The sequence shown here is derived from an EMBL/GenBank/DDBJ whole genome shotgun (WGS) entry which is preliminary data.</text>
</comment>
<feature type="transmembrane region" description="Helical" evidence="7">
    <location>
        <begin position="156"/>
        <end position="175"/>
    </location>
</feature>
<feature type="transmembrane region" description="Helical" evidence="7">
    <location>
        <begin position="266"/>
        <end position="292"/>
    </location>
</feature>
<keyword evidence="10" id="KW-1185">Reference proteome</keyword>
<dbReference type="Gene3D" id="1.20.1250.20">
    <property type="entry name" value="MFS general substrate transporter like domains"/>
    <property type="match status" value="1"/>
</dbReference>
<feature type="transmembrane region" description="Helical" evidence="7">
    <location>
        <begin position="196"/>
        <end position="216"/>
    </location>
</feature>
<evidence type="ECO:0000256" key="6">
    <source>
        <dbReference type="SAM" id="MobiDB-lite"/>
    </source>
</evidence>
<feature type="transmembrane region" description="Helical" evidence="7">
    <location>
        <begin position="129"/>
        <end position="150"/>
    </location>
</feature>
<dbReference type="InterPro" id="IPR036259">
    <property type="entry name" value="MFS_trans_sf"/>
</dbReference>
<evidence type="ECO:0000313" key="10">
    <source>
        <dbReference type="Proteomes" id="UP001501074"/>
    </source>
</evidence>
<feature type="transmembrane region" description="Helical" evidence="7">
    <location>
        <begin position="359"/>
        <end position="382"/>
    </location>
</feature>
<accession>A0ABP6ZQY1</accession>
<feature type="transmembrane region" description="Helical" evidence="7">
    <location>
        <begin position="330"/>
        <end position="353"/>
    </location>
</feature>
<dbReference type="SUPFAM" id="SSF103473">
    <property type="entry name" value="MFS general substrate transporter"/>
    <property type="match status" value="1"/>
</dbReference>
<keyword evidence="5 7" id="KW-0472">Membrane</keyword>
<evidence type="ECO:0000313" key="9">
    <source>
        <dbReference type="EMBL" id="GAA3614023.1"/>
    </source>
</evidence>
<name>A0ABP6ZQY1_9ACTN</name>
<keyword evidence="3 7" id="KW-0812">Transmembrane</keyword>
<evidence type="ECO:0000256" key="7">
    <source>
        <dbReference type="SAM" id="Phobius"/>
    </source>
</evidence>
<feature type="transmembrane region" description="Helical" evidence="7">
    <location>
        <begin position="236"/>
        <end position="254"/>
    </location>
</feature>
<evidence type="ECO:0000256" key="4">
    <source>
        <dbReference type="ARBA" id="ARBA00022989"/>
    </source>
</evidence>
<evidence type="ECO:0000259" key="8">
    <source>
        <dbReference type="PROSITE" id="PS50850"/>
    </source>
</evidence>
<feature type="region of interest" description="Disordered" evidence="6">
    <location>
        <begin position="392"/>
        <end position="416"/>
    </location>
</feature>